<keyword evidence="1" id="KW-0175">Coiled coil</keyword>
<evidence type="ECO:0000313" key="3">
    <source>
        <dbReference type="EMBL" id="KAK8078947.1"/>
    </source>
</evidence>
<feature type="region of interest" description="Disordered" evidence="2">
    <location>
        <begin position="177"/>
        <end position="196"/>
    </location>
</feature>
<sequence length="286" mass="32737">MFSVSRAILAIVGLHSRIPIFELKDAQGDASEGSCERRGSGSRRHHGEDVGYDILSSSLQEEPPTSSVSVHRLACEKALAYQPSVPAKTNKPELVELHKEAKQQIETLIDVSGQHKQLATREKARRIRLLAEEKERHRRELRKERQKHRRDLEAEETLHWKVSKELEQEISDLRHAGHELPEPAPEPAPKPAVVAEQQRSAAQLELDEQQRKIQESRIEALEGKLNKHAFSIHMKSYENRELQSKLRRAEARIKAVECENDVLREGPGLGMKRKHEVDPEDEDIYN</sequence>
<reference evidence="3 4" key="1">
    <citation type="submission" date="2023-01" db="EMBL/GenBank/DDBJ databases">
        <title>Analysis of 21 Apiospora genomes using comparative genomics revels a genus with tremendous synthesis potential of carbohydrate active enzymes and secondary metabolites.</title>
        <authorList>
            <person name="Sorensen T."/>
        </authorList>
    </citation>
    <scope>NUCLEOTIDE SEQUENCE [LARGE SCALE GENOMIC DNA]</scope>
    <source>
        <strain evidence="3 4">CBS 135458</strain>
    </source>
</reference>
<dbReference type="RefSeq" id="XP_066720018.1">
    <property type="nucleotide sequence ID" value="XM_066854163.1"/>
</dbReference>
<dbReference type="Proteomes" id="UP001480595">
    <property type="component" value="Unassembled WGS sequence"/>
</dbReference>
<feature type="region of interest" description="Disordered" evidence="2">
    <location>
        <begin position="29"/>
        <end position="49"/>
    </location>
</feature>
<gene>
    <name evidence="3" type="ORF">PG994_002754</name>
</gene>
<comment type="caution">
    <text evidence="3">The sequence shown here is derived from an EMBL/GenBank/DDBJ whole genome shotgun (WGS) entry which is preliminary data.</text>
</comment>
<protein>
    <submittedName>
        <fullName evidence="3">Uncharacterized protein</fullName>
    </submittedName>
</protein>
<accession>A0ABR1W617</accession>
<feature type="region of interest" description="Disordered" evidence="2">
    <location>
        <begin position="265"/>
        <end position="286"/>
    </location>
</feature>
<proteinExistence type="predicted"/>
<feature type="coiled-coil region" evidence="1">
    <location>
        <begin position="124"/>
        <end position="158"/>
    </location>
</feature>
<evidence type="ECO:0000256" key="1">
    <source>
        <dbReference type="SAM" id="Coils"/>
    </source>
</evidence>
<organism evidence="3 4">
    <name type="scientific">Apiospora phragmitis</name>
    <dbReference type="NCBI Taxonomy" id="2905665"/>
    <lineage>
        <taxon>Eukaryota</taxon>
        <taxon>Fungi</taxon>
        <taxon>Dikarya</taxon>
        <taxon>Ascomycota</taxon>
        <taxon>Pezizomycotina</taxon>
        <taxon>Sordariomycetes</taxon>
        <taxon>Xylariomycetidae</taxon>
        <taxon>Amphisphaeriales</taxon>
        <taxon>Apiosporaceae</taxon>
        <taxon>Apiospora</taxon>
    </lineage>
</organism>
<evidence type="ECO:0000256" key="2">
    <source>
        <dbReference type="SAM" id="MobiDB-lite"/>
    </source>
</evidence>
<evidence type="ECO:0000313" key="4">
    <source>
        <dbReference type="Proteomes" id="UP001480595"/>
    </source>
</evidence>
<name>A0ABR1W617_9PEZI</name>
<dbReference type="EMBL" id="JAQQWL010000003">
    <property type="protein sequence ID" value="KAK8078947.1"/>
    <property type="molecule type" value="Genomic_DNA"/>
</dbReference>
<dbReference type="GeneID" id="92087226"/>
<keyword evidence="4" id="KW-1185">Reference proteome</keyword>